<keyword evidence="2 9" id="KW-0645">Protease</keyword>
<evidence type="ECO:0000256" key="1">
    <source>
        <dbReference type="ARBA" id="ARBA00004273"/>
    </source>
</evidence>
<evidence type="ECO:0000256" key="2">
    <source>
        <dbReference type="ARBA" id="ARBA00022670"/>
    </source>
</evidence>
<gene>
    <name evidence="11" type="ORF">DIURU_003933</name>
</gene>
<dbReference type="Gene3D" id="2.10.109.10">
    <property type="entry name" value="Umud Fragment, subunit A"/>
    <property type="match status" value="1"/>
</dbReference>
<dbReference type="GO" id="GO:0006627">
    <property type="term" value="P:protein processing involved in protein targeting to mitochondrion"/>
    <property type="evidence" value="ECO:0007669"/>
    <property type="project" value="TreeGrafter"/>
</dbReference>
<dbReference type="Pfam" id="PF10502">
    <property type="entry name" value="Peptidase_S26"/>
    <property type="match status" value="1"/>
</dbReference>
<feature type="active site" evidence="8">
    <location>
        <position position="82"/>
    </location>
</feature>
<dbReference type="PANTHER" id="PTHR12383">
    <property type="entry name" value="PROTEASE FAMILY S26 MITOCHONDRIAL INNER MEMBRANE PROTEASE-RELATED"/>
    <property type="match status" value="1"/>
</dbReference>
<dbReference type="CDD" id="cd06530">
    <property type="entry name" value="S26_SPase_I"/>
    <property type="match status" value="1"/>
</dbReference>
<dbReference type="OrthoDB" id="308440at2759"/>
<evidence type="ECO:0000256" key="9">
    <source>
        <dbReference type="RuleBase" id="RU362041"/>
    </source>
</evidence>
<evidence type="ECO:0000256" key="3">
    <source>
        <dbReference type="ARBA" id="ARBA00022792"/>
    </source>
</evidence>
<dbReference type="Proteomes" id="UP000449547">
    <property type="component" value="Unassembled WGS sequence"/>
</dbReference>
<evidence type="ECO:0000313" key="11">
    <source>
        <dbReference type="EMBL" id="KAA8900117.1"/>
    </source>
</evidence>
<protein>
    <recommendedName>
        <fullName evidence="9">Mitochondrial inner membrane protease subunit</fullName>
        <ecNumber evidence="9">3.4.21.-</ecNumber>
    </recommendedName>
</protein>
<keyword evidence="3 9" id="KW-0999">Mitochondrion inner membrane</keyword>
<dbReference type="PROSITE" id="PS00501">
    <property type="entry name" value="SPASE_I_1"/>
    <property type="match status" value="1"/>
</dbReference>
<name>A0A642UR12_DIURU</name>
<dbReference type="InterPro" id="IPR019757">
    <property type="entry name" value="Pept_S26A_signal_pept_1_Lys-AS"/>
</dbReference>
<dbReference type="InterPro" id="IPR052064">
    <property type="entry name" value="Mito_IMP1_subunit"/>
</dbReference>
<dbReference type="EMBL" id="SWFT01000116">
    <property type="protein sequence ID" value="KAA8900117.1"/>
    <property type="molecule type" value="Genomic_DNA"/>
</dbReference>
<dbReference type="InterPro" id="IPR019533">
    <property type="entry name" value="Peptidase_S26"/>
</dbReference>
<evidence type="ECO:0000256" key="7">
    <source>
        <dbReference type="ARBA" id="ARBA00038445"/>
    </source>
</evidence>
<organism evidence="11 12">
    <name type="scientific">Diutina rugosa</name>
    <name type="common">Yeast</name>
    <name type="synonym">Candida rugosa</name>
    <dbReference type="NCBI Taxonomy" id="5481"/>
    <lineage>
        <taxon>Eukaryota</taxon>
        <taxon>Fungi</taxon>
        <taxon>Dikarya</taxon>
        <taxon>Ascomycota</taxon>
        <taxon>Saccharomycotina</taxon>
        <taxon>Pichiomycetes</taxon>
        <taxon>Debaryomycetaceae</taxon>
        <taxon>Diutina</taxon>
    </lineage>
</organism>
<comment type="subcellular location">
    <subcellularLocation>
        <location evidence="1 9">Mitochondrion inner membrane</location>
    </subcellularLocation>
</comment>
<evidence type="ECO:0000256" key="5">
    <source>
        <dbReference type="ARBA" id="ARBA00023128"/>
    </source>
</evidence>
<dbReference type="InterPro" id="IPR000223">
    <property type="entry name" value="Pept_S26A_signal_pept_1"/>
</dbReference>
<comment type="similarity">
    <text evidence="7">Belongs to the peptidase S26 family. IMP1 subfamily.</text>
</comment>
<evidence type="ECO:0000256" key="4">
    <source>
        <dbReference type="ARBA" id="ARBA00022801"/>
    </source>
</evidence>
<dbReference type="PRINTS" id="PR00727">
    <property type="entry name" value="LEADERPTASE"/>
</dbReference>
<dbReference type="PANTHER" id="PTHR12383:SF16">
    <property type="entry name" value="MITOCHONDRIAL INNER MEMBRANE PROTEASE SUBUNIT 1"/>
    <property type="match status" value="1"/>
</dbReference>
<keyword evidence="12" id="KW-1185">Reference proteome</keyword>
<evidence type="ECO:0000256" key="8">
    <source>
        <dbReference type="PIRSR" id="PIRSR600223-1"/>
    </source>
</evidence>
<dbReference type="InterPro" id="IPR036286">
    <property type="entry name" value="LexA/Signal_pep-like_sf"/>
</dbReference>
<dbReference type="GO" id="GO:0006465">
    <property type="term" value="P:signal peptide processing"/>
    <property type="evidence" value="ECO:0007669"/>
    <property type="project" value="InterPro"/>
</dbReference>
<feature type="domain" description="Peptidase S26" evidence="10">
    <location>
        <begin position="13"/>
        <end position="155"/>
    </location>
</feature>
<dbReference type="RefSeq" id="XP_034011256.1">
    <property type="nucleotide sequence ID" value="XM_034156750.1"/>
</dbReference>
<dbReference type="EC" id="3.4.21.-" evidence="9"/>
<dbReference type="PROSITE" id="PS00760">
    <property type="entry name" value="SPASE_I_2"/>
    <property type="match status" value="1"/>
</dbReference>
<dbReference type="AlphaFoldDB" id="A0A642UR12"/>
<evidence type="ECO:0000259" key="10">
    <source>
        <dbReference type="Pfam" id="PF10502"/>
    </source>
</evidence>
<keyword evidence="6" id="KW-0472">Membrane</keyword>
<evidence type="ECO:0000313" key="12">
    <source>
        <dbReference type="Proteomes" id="UP000449547"/>
    </source>
</evidence>
<dbReference type="FunFam" id="2.10.109.10:FF:000018">
    <property type="entry name" value="Mitochondrial inner membrane protease subunit"/>
    <property type="match status" value="1"/>
</dbReference>
<dbReference type="GO" id="GO:0004252">
    <property type="term" value="F:serine-type endopeptidase activity"/>
    <property type="evidence" value="ECO:0007669"/>
    <property type="project" value="InterPro"/>
</dbReference>
<accession>A0A642UR12</accession>
<sequence length="188" mass="20651">MEHVRFVGQVVSWAVRCGCLGHLIQEYVFEFSETRGESMLPTLQQQHDYVATNKRYRLGRGLDMGDCIVAMKPSDPLHRVCKRITGMPGDVVLVDPSSSSELSNSPASVISHDGYNKYIVVPEGHVWATGDNLALSLDSRSYGVVPMGLITGKIVGATSVGDSLHSLSGIFGFKWLNYRKISNTFVDD</sequence>
<keyword evidence="5 9" id="KW-0496">Mitochondrion</keyword>
<keyword evidence="4 9" id="KW-0378">Hydrolase</keyword>
<comment type="caution">
    <text evidence="11">The sequence shown here is derived from an EMBL/GenBank/DDBJ whole genome shotgun (WGS) entry which is preliminary data.</text>
</comment>
<dbReference type="GO" id="GO:0042720">
    <property type="term" value="C:mitochondrial inner membrane peptidase complex"/>
    <property type="evidence" value="ECO:0007669"/>
    <property type="project" value="TreeGrafter"/>
</dbReference>
<dbReference type="GeneID" id="54782584"/>
<dbReference type="OMA" id="LCKGPSM"/>
<reference evidence="11 12" key="1">
    <citation type="submission" date="2019-07" db="EMBL/GenBank/DDBJ databases">
        <title>Genome assembly of two rare yeast pathogens: Diutina rugosa and Trichomonascus ciferrii.</title>
        <authorList>
            <person name="Mixao V."/>
            <person name="Saus E."/>
            <person name="Hansen A."/>
            <person name="Lass-Flor C."/>
            <person name="Gabaldon T."/>
        </authorList>
    </citation>
    <scope>NUCLEOTIDE SEQUENCE [LARGE SCALE GENOMIC DNA]</scope>
    <source>
        <strain evidence="11 12">CBS 613</strain>
    </source>
</reference>
<proteinExistence type="inferred from homology"/>
<dbReference type="InterPro" id="IPR019756">
    <property type="entry name" value="Pept_S26A_signal_pept_1_Ser-AS"/>
</dbReference>
<feature type="active site" evidence="8">
    <location>
        <position position="38"/>
    </location>
</feature>
<dbReference type="SUPFAM" id="SSF51306">
    <property type="entry name" value="LexA/Signal peptidase"/>
    <property type="match status" value="1"/>
</dbReference>
<dbReference type="VEuPathDB" id="FungiDB:DIURU_003933"/>
<dbReference type="NCBIfam" id="TIGR02227">
    <property type="entry name" value="sigpep_I_bact"/>
    <property type="match status" value="1"/>
</dbReference>
<evidence type="ECO:0000256" key="6">
    <source>
        <dbReference type="ARBA" id="ARBA00023136"/>
    </source>
</evidence>